<evidence type="ECO:0000256" key="3">
    <source>
        <dbReference type="ARBA" id="ARBA00022741"/>
    </source>
</evidence>
<feature type="region of interest" description="Disordered" evidence="5">
    <location>
        <begin position="303"/>
        <end position="353"/>
    </location>
</feature>
<proteinExistence type="inferred from homology"/>
<feature type="domain" description="ABC transporter" evidence="6">
    <location>
        <begin position="4"/>
        <end position="230"/>
    </location>
</feature>
<dbReference type="InterPro" id="IPR003439">
    <property type="entry name" value="ABC_transporter-like_ATP-bd"/>
</dbReference>
<dbReference type="InterPro" id="IPR027417">
    <property type="entry name" value="P-loop_NTPase"/>
</dbReference>
<evidence type="ECO:0000256" key="5">
    <source>
        <dbReference type="SAM" id="MobiDB-lite"/>
    </source>
</evidence>
<dbReference type="SMART" id="SM00382">
    <property type="entry name" value="AAA"/>
    <property type="match status" value="1"/>
</dbReference>
<keyword evidence="3" id="KW-0547">Nucleotide-binding</keyword>
<gene>
    <name evidence="7" type="ORF">ACFO5R_04500</name>
</gene>
<name>A0ABD5PL89_9EURY</name>
<comment type="similarity">
    <text evidence="1">Belongs to the ABC transporter superfamily.</text>
</comment>
<keyword evidence="4 7" id="KW-0067">ATP-binding</keyword>
<organism evidence="7 8">
    <name type="scientific">Halosolutus amylolyticus</name>
    <dbReference type="NCBI Taxonomy" id="2932267"/>
    <lineage>
        <taxon>Archaea</taxon>
        <taxon>Methanobacteriati</taxon>
        <taxon>Methanobacteriota</taxon>
        <taxon>Stenosarchaea group</taxon>
        <taxon>Halobacteria</taxon>
        <taxon>Halobacteriales</taxon>
        <taxon>Natrialbaceae</taxon>
        <taxon>Halosolutus</taxon>
    </lineage>
</organism>
<dbReference type="Proteomes" id="UP001595898">
    <property type="component" value="Unassembled WGS sequence"/>
</dbReference>
<dbReference type="PROSITE" id="PS00211">
    <property type="entry name" value="ABC_TRANSPORTER_1"/>
    <property type="match status" value="1"/>
</dbReference>
<dbReference type="PANTHER" id="PTHR43335:SF4">
    <property type="entry name" value="ABC TRANSPORTER, ATP-BINDING PROTEIN"/>
    <property type="match status" value="1"/>
</dbReference>
<evidence type="ECO:0000256" key="1">
    <source>
        <dbReference type="ARBA" id="ARBA00005417"/>
    </source>
</evidence>
<dbReference type="RefSeq" id="WP_250139328.1">
    <property type="nucleotide sequence ID" value="NZ_JALIQP010000001.1"/>
</dbReference>
<keyword evidence="8" id="KW-1185">Reference proteome</keyword>
<dbReference type="SUPFAM" id="SSF52540">
    <property type="entry name" value="P-loop containing nucleoside triphosphate hydrolases"/>
    <property type="match status" value="1"/>
</dbReference>
<dbReference type="PROSITE" id="PS50893">
    <property type="entry name" value="ABC_TRANSPORTER_2"/>
    <property type="match status" value="1"/>
</dbReference>
<evidence type="ECO:0000259" key="6">
    <source>
        <dbReference type="PROSITE" id="PS50893"/>
    </source>
</evidence>
<evidence type="ECO:0000313" key="7">
    <source>
        <dbReference type="EMBL" id="MFC4541188.1"/>
    </source>
</evidence>
<dbReference type="GO" id="GO:0005524">
    <property type="term" value="F:ATP binding"/>
    <property type="evidence" value="ECO:0007669"/>
    <property type="project" value="UniProtKB-KW"/>
</dbReference>
<evidence type="ECO:0000313" key="8">
    <source>
        <dbReference type="Proteomes" id="UP001595898"/>
    </source>
</evidence>
<accession>A0ABD5PL89</accession>
<reference evidence="7 8" key="1">
    <citation type="journal article" date="2019" name="Int. J. Syst. Evol. Microbiol.">
        <title>The Global Catalogue of Microorganisms (GCM) 10K type strain sequencing project: providing services to taxonomists for standard genome sequencing and annotation.</title>
        <authorList>
            <consortium name="The Broad Institute Genomics Platform"/>
            <consortium name="The Broad Institute Genome Sequencing Center for Infectious Disease"/>
            <person name="Wu L."/>
            <person name="Ma J."/>
        </authorList>
    </citation>
    <scope>NUCLEOTIDE SEQUENCE [LARGE SCALE GENOMIC DNA]</scope>
    <source>
        <strain evidence="7 8">WLHS5</strain>
    </source>
</reference>
<dbReference type="Pfam" id="PF00005">
    <property type="entry name" value="ABC_tran"/>
    <property type="match status" value="1"/>
</dbReference>
<comment type="caution">
    <text evidence="7">The sequence shown here is derived from an EMBL/GenBank/DDBJ whole genome shotgun (WGS) entry which is preliminary data.</text>
</comment>
<dbReference type="PANTHER" id="PTHR43335">
    <property type="entry name" value="ABC TRANSPORTER, ATP-BINDING PROTEIN"/>
    <property type="match status" value="1"/>
</dbReference>
<dbReference type="InterPro" id="IPR003593">
    <property type="entry name" value="AAA+_ATPase"/>
</dbReference>
<evidence type="ECO:0000256" key="4">
    <source>
        <dbReference type="ARBA" id="ARBA00022840"/>
    </source>
</evidence>
<protein>
    <submittedName>
        <fullName evidence="7">ATP-binding cassette domain-containing protein</fullName>
    </submittedName>
</protein>
<evidence type="ECO:0000256" key="2">
    <source>
        <dbReference type="ARBA" id="ARBA00022448"/>
    </source>
</evidence>
<dbReference type="Pfam" id="PF13732">
    <property type="entry name" value="DrrA1-3_C"/>
    <property type="match status" value="1"/>
</dbReference>
<dbReference type="Gene3D" id="3.40.50.300">
    <property type="entry name" value="P-loop containing nucleotide triphosphate hydrolases"/>
    <property type="match status" value="1"/>
</dbReference>
<dbReference type="AlphaFoldDB" id="A0ABD5PL89"/>
<sequence length="353" mass="36760">MTAIETTGLTKTYGSETALANLDLAVESGEVFGFLGPNGAGKTTTIDLLLDFIRPTSGSATVLGHDAQDETDAVRDRVGILPDGFDLWERSSGYRHLEFALDSTGVDGDPDALLDRVHLDRSDAERAVGDYSKGMRQRLAMAMALAGEPDLLILDEPSSGLDPHGIRTMQEIIREEAAAGTTVFFSSHILGQVSAVCDRIGILDEGELVTVDTIAGLRETAGVGSSLVVDAADVTGTPTADLEAIDGVVDVRPEGDHLRVAYTDPGAKARTLHRLVESGATVHDFEVVEPTLDDLFAAFTGTDAETGADADPGGGRGRDSNRNAAARTEPPSAADGGRATGSTAADAGGEVDR</sequence>
<dbReference type="InterPro" id="IPR017871">
    <property type="entry name" value="ABC_transporter-like_CS"/>
</dbReference>
<dbReference type="CDD" id="cd03230">
    <property type="entry name" value="ABC_DR_subfamily_A"/>
    <property type="match status" value="1"/>
</dbReference>
<dbReference type="InterPro" id="IPR025302">
    <property type="entry name" value="DrrA1/2-like_C"/>
</dbReference>
<dbReference type="EMBL" id="JBHSFA010000002">
    <property type="protein sequence ID" value="MFC4541188.1"/>
    <property type="molecule type" value="Genomic_DNA"/>
</dbReference>
<keyword evidence="2" id="KW-0813">Transport</keyword>